<dbReference type="RefSeq" id="WP_260531374.1">
    <property type="nucleotide sequence ID" value="NZ_CP104214.1"/>
</dbReference>
<dbReference type="EMBL" id="CP104214">
    <property type="protein sequence ID" value="UWX71268.1"/>
    <property type="molecule type" value="Genomic_DNA"/>
</dbReference>
<protein>
    <submittedName>
        <fullName evidence="2">Uncharacterized protein</fullName>
    </submittedName>
</protein>
<feature type="compositionally biased region" description="Basic residues" evidence="1">
    <location>
        <begin position="114"/>
        <end position="125"/>
    </location>
</feature>
<dbReference type="Proteomes" id="UP001059745">
    <property type="component" value="Chromosome 1"/>
</dbReference>
<name>A0AB38TS39_BURGA</name>
<proteinExistence type="predicted"/>
<evidence type="ECO:0000256" key="1">
    <source>
        <dbReference type="SAM" id="MobiDB-lite"/>
    </source>
</evidence>
<feature type="region of interest" description="Disordered" evidence="1">
    <location>
        <begin position="1"/>
        <end position="125"/>
    </location>
</feature>
<feature type="compositionally biased region" description="Basic and acidic residues" evidence="1">
    <location>
        <begin position="16"/>
        <end position="27"/>
    </location>
</feature>
<evidence type="ECO:0000313" key="2">
    <source>
        <dbReference type="EMBL" id="UWX71268.1"/>
    </source>
</evidence>
<gene>
    <name evidence="2" type="ORF">NYZ96_05805</name>
</gene>
<feature type="compositionally biased region" description="Basic and acidic residues" evidence="1">
    <location>
        <begin position="52"/>
        <end position="63"/>
    </location>
</feature>
<reference evidence="2" key="1">
    <citation type="submission" date="2022-09" db="EMBL/GenBank/DDBJ databases">
        <title>Genomic of Burkholderia gladioli.</title>
        <authorList>
            <person name="Wu H."/>
        </authorList>
    </citation>
    <scope>NUCLEOTIDE SEQUENCE</scope>
    <source>
        <strain evidence="2">ZN-S4</strain>
    </source>
</reference>
<organism evidence="2 3">
    <name type="scientific">Burkholderia gladioli</name>
    <name type="common">Pseudomonas marginata</name>
    <name type="synonym">Phytomonas marginata</name>
    <dbReference type="NCBI Taxonomy" id="28095"/>
    <lineage>
        <taxon>Bacteria</taxon>
        <taxon>Pseudomonadati</taxon>
        <taxon>Pseudomonadota</taxon>
        <taxon>Betaproteobacteria</taxon>
        <taxon>Burkholderiales</taxon>
        <taxon>Burkholderiaceae</taxon>
        <taxon>Burkholderia</taxon>
    </lineage>
</organism>
<sequence>MAGNADVRGRPARSRCGGEKRAGRHVVENGTGEVELTQKNGRAATDGAFESIMHDSQERESGSIRKSSTLTFRRDNRRSPLSRPDANLPRNDSRRRVSSHPGKTPRGKPAGPARRIRRRAGQASG</sequence>
<evidence type="ECO:0000313" key="3">
    <source>
        <dbReference type="Proteomes" id="UP001059745"/>
    </source>
</evidence>
<dbReference type="AlphaFoldDB" id="A0AB38TS39"/>
<accession>A0AB38TS39</accession>